<feature type="signal peptide" evidence="1">
    <location>
        <begin position="1"/>
        <end position="26"/>
    </location>
</feature>
<feature type="chain" id="PRO_5045125770" evidence="1">
    <location>
        <begin position="27"/>
        <end position="372"/>
    </location>
</feature>
<accession>A0ABP9PLE3</accession>
<comment type="caution">
    <text evidence="2">The sequence shown here is derived from an EMBL/GenBank/DDBJ whole genome shotgun (WGS) entry which is preliminary data.</text>
</comment>
<evidence type="ECO:0000313" key="2">
    <source>
        <dbReference type="EMBL" id="GAA5148511.1"/>
    </source>
</evidence>
<sequence length="372" mass="41203">MGTAPFPCRMKRFLLSLLCLALQLHAAAPPDHQARFLAGLSVDATELEPLAREESWQTHSASFHRAWLDLEDRQLSKIRNWMPATLNYIYEDPSPLFYTFSGPDFLYANAFFPNASTYILCGREPVGTLPDVAALSPESRASALGNLRTALNAILSFSFFITADMKNDLNQTQLSGTIPVLYVFLSRAGCRIISAELVKLSAAGDLTTDKSKTPGVKIRFIGTTGKEQTLYYFTTDLSNWGIKSNPAFMAFCRKQGQGNGFVKAASYLMHMPEFSDVRDFLLTNTRHIIEDDSGIPLKYFAGDQWMVSLYGNYPGPIELFKQHFQTDLDAAFRAGASGDLPFGVGYQWKPGISSLLVSTAFRAAPKAQPVEE</sequence>
<name>A0ABP9PLE3_9BACT</name>
<proteinExistence type="predicted"/>
<dbReference type="Proteomes" id="UP001499852">
    <property type="component" value="Unassembled WGS sequence"/>
</dbReference>
<dbReference type="EMBL" id="BAABIA010000011">
    <property type="protein sequence ID" value="GAA5148511.1"/>
    <property type="molecule type" value="Genomic_DNA"/>
</dbReference>
<reference evidence="3" key="1">
    <citation type="journal article" date="2019" name="Int. J. Syst. Evol. Microbiol.">
        <title>The Global Catalogue of Microorganisms (GCM) 10K type strain sequencing project: providing services to taxonomists for standard genome sequencing and annotation.</title>
        <authorList>
            <consortium name="The Broad Institute Genomics Platform"/>
            <consortium name="The Broad Institute Genome Sequencing Center for Infectious Disease"/>
            <person name="Wu L."/>
            <person name="Ma J."/>
        </authorList>
    </citation>
    <scope>NUCLEOTIDE SEQUENCE [LARGE SCALE GENOMIC DNA]</scope>
    <source>
        <strain evidence="3">JCM 18053</strain>
    </source>
</reference>
<organism evidence="2 3">
    <name type="scientific">Prosthecobacter algae</name>
    <dbReference type="NCBI Taxonomy" id="1144682"/>
    <lineage>
        <taxon>Bacteria</taxon>
        <taxon>Pseudomonadati</taxon>
        <taxon>Verrucomicrobiota</taxon>
        <taxon>Verrucomicrobiia</taxon>
        <taxon>Verrucomicrobiales</taxon>
        <taxon>Verrucomicrobiaceae</taxon>
        <taxon>Prosthecobacter</taxon>
    </lineage>
</organism>
<protein>
    <submittedName>
        <fullName evidence="2">Uncharacterized protein</fullName>
    </submittedName>
</protein>
<evidence type="ECO:0000313" key="3">
    <source>
        <dbReference type="Proteomes" id="UP001499852"/>
    </source>
</evidence>
<evidence type="ECO:0000256" key="1">
    <source>
        <dbReference type="SAM" id="SignalP"/>
    </source>
</evidence>
<gene>
    <name evidence="2" type="ORF">GCM10023213_44910</name>
</gene>
<keyword evidence="3" id="KW-1185">Reference proteome</keyword>
<keyword evidence="1" id="KW-0732">Signal</keyword>